<keyword evidence="2" id="KW-1133">Transmembrane helix</keyword>
<feature type="transmembrane region" description="Helical" evidence="2">
    <location>
        <begin position="82"/>
        <end position="103"/>
    </location>
</feature>
<feature type="compositionally biased region" description="Basic and acidic residues" evidence="1">
    <location>
        <begin position="37"/>
        <end position="52"/>
    </location>
</feature>
<reference evidence="3 4" key="1">
    <citation type="journal article" date="2015" name="Genome Announc.">
        <title>Expanding the biotechnology potential of lactobacilli through comparative genomics of 213 strains and associated genera.</title>
        <authorList>
            <person name="Sun Z."/>
            <person name="Harris H.M."/>
            <person name="McCann A."/>
            <person name="Guo C."/>
            <person name="Argimon S."/>
            <person name="Zhang W."/>
            <person name="Yang X."/>
            <person name="Jeffery I.B."/>
            <person name="Cooney J.C."/>
            <person name="Kagawa T.F."/>
            <person name="Liu W."/>
            <person name="Song Y."/>
            <person name="Salvetti E."/>
            <person name="Wrobel A."/>
            <person name="Rasinkangas P."/>
            <person name="Parkhill J."/>
            <person name="Rea M.C."/>
            <person name="O'Sullivan O."/>
            <person name="Ritari J."/>
            <person name="Douillard F.P."/>
            <person name="Paul Ross R."/>
            <person name="Yang R."/>
            <person name="Briner A.E."/>
            <person name="Felis G.E."/>
            <person name="de Vos W.M."/>
            <person name="Barrangou R."/>
            <person name="Klaenhammer T.R."/>
            <person name="Caufield P.W."/>
            <person name="Cui Y."/>
            <person name="Zhang H."/>
            <person name="O'Toole P.W."/>
        </authorList>
    </citation>
    <scope>NUCLEOTIDE SEQUENCE [LARGE SCALE GENOMIC DNA]</scope>
    <source>
        <strain evidence="3 4">DSM 20515</strain>
    </source>
</reference>
<protein>
    <submittedName>
        <fullName evidence="3">Uncharacterized protein</fullName>
    </submittedName>
</protein>
<evidence type="ECO:0000313" key="3">
    <source>
        <dbReference type="EMBL" id="KRM75739.1"/>
    </source>
</evidence>
<dbReference type="Proteomes" id="UP000051845">
    <property type="component" value="Unassembled WGS sequence"/>
</dbReference>
<dbReference type="AlphaFoldDB" id="A0A0R2BHJ3"/>
<name>A0A0R2BHJ3_SECCO</name>
<dbReference type="STRING" id="33960.TY91_03590"/>
<organism evidence="3 4">
    <name type="scientific">Secundilactobacillus collinoides DSM 20515 = JCM 1123</name>
    <dbReference type="NCBI Taxonomy" id="1423733"/>
    <lineage>
        <taxon>Bacteria</taxon>
        <taxon>Bacillati</taxon>
        <taxon>Bacillota</taxon>
        <taxon>Bacilli</taxon>
        <taxon>Lactobacillales</taxon>
        <taxon>Lactobacillaceae</taxon>
        <taxon>Secundilactobacillus</taxon>
    </lineage>
</organism>
<evidence type="ECO:0000256" key="1">
    <source>
        <dbReference type="SAM" id="MobiDB-lite"/>
    </source>
</evidence>
<accession>A0A0R2BHJ3</accession>
<dbReference type="EMBL" id="AYYR01000044">
    <property type="protein sequence ID" value="KRM75739.1"/>
    <property type="molecule type" value="Genomic_DNA"/>
</dbReference>
<sequence>MTTMASRDSDDQYEASQEEQPLSRSAYRKQQQAEQDAFLKRDRKRVQAEKRYAKQHPQGDPEQAAQVADFDEEKIQRLKHRLNWAIAGLSLGIIIVFLILRFVEF</sequence>
<evidence type="ECO:0000256" key="2">
    <source>
        <dbReference type="SAM" id="Phobius"/>
    </source>
</evidence>
<dbReference type="PATRIC" id="fig|1423733.4.peg.2249"/>
<feature type="region of interest" description="Disordered" evidence="1">
    <location>
        <begin position="1"/>
        <end position="66"/>
    </location>
</feature>
<keyword evidence="2" id="KW-0472">Membrane</keyword>
<evidence type="ECO:0000313" key="4">
    <source>
        <dbReference type="Proteomes" id="UP000051845"/>
    </source>
</evidence>
<keyword evidence="2" id="KW-0812">Transmembrane</keyword>
<proteinExistence type="predicted"/>
<comment type="caution">
    <text evidence="3">The sequence shown here is derived from an EMBL/GenBank/DDBJ whole genome shotgun (WGS) entry which is preliminary data.</text>
</comment>
<gene>
    <name evidence="3" type="ORF">FC82_GL002143</name>
</gene>
<feature type="compositionally biased region" description="Polar residues" evidence="1">
    <location>
        <begin position="18"/>
        <end position="34"/>
    </location>
</feature>